<dbReference type="RefSeq" id="XP_019860054.1">
    <property type="nucleotide sequence ID" value="XM_020004495.1"/>
</dbReference>
<dbReference type="InterPro" id="IPR043162">
    <property type="entry name" value="DOCK_C_lobe_C"/>
</dbReference>
<dbReference type="GO" id="GO:0007264">
    <property type="term" value="P:small GTPase-mediated signal transduction"/>
    <property type="evidence" value="ECO:0007669"/>
    <property type="project" value="InterPro"/>
</dbReference>
<dbReference type="InterPro" id="IPR027357">
    <property type="entry name" value="DOCKER_dom"/>
</dbReference>
<feature type="domain" description="DOCKER" evidence="2">
    <location>
        <begin position="1"/>
        <end position="213"/>
    </location>
</feature>
<evidence type="ECO:0000256" key="1">
    <source>
        <dbReference type="PROSITE-ProRule" id="PRU00984"/>
    </source>
</evidence>
<dbReference type="KEGG" id="aqu:105314957"/>
<evidence type="ECO:0000313" key="4">
    <source>
        <dbReference type="Proteomes" id="UP000007879"/>
    </source>
</evidence>
<accession>A0AAN0JT32</accession>
<dbReference type="PANTHER" id="PTHR23317:SF76">
    <property type="entry name" value="LD20667P"/>
    <property type="match status" value="1"/>
</dbReference>
<reference evidence="3" key="2">
    <citation type="submission" date="2024-06" db="UniProtKB">
        <authorList>
            <consortium name="EnsemblMetazoa"/>
        </authorList>
    </citation>
    <scope>IDENTIFICATION</scope>
</reference>
<organism evidence="3 4">
    <name type="scientific">Amphimedon queenslandica</name>
    <name type="common">Sponge</name>
    <dbReference type="NCBI Taxonomy" id="400682"/>
    <lineage>
        <taxon>Eukaryota</taxon>
        <taxon>Metazoa</taxon>
        <taxon>Porifera</taxon>
        <taxon>Demospongiae</taxon>
        <taxon>Heteroscleromorpha</taxon>
        <taxon>Haplosclerida</taxon>
        <taxon>Niphatidae</taxon>
        <taxon>Amphimedon</taxon>
    </lineage>
</organism>
<dbReference type="Pfam" id="PF20421">
    <property type="entry name" value="DHR-2_Lobe_C"/>
    <property type="match status" value="1"/>
</dbReference>
<reference evidence="4" key="1">
    <citation type="journal article" date="2010" name="Nature">
        <title>The Amphimedon queenslandica genome and the evolution of animal complexity.</title>
        <authorList>
            <person name="Srivastava M."/>
            <person name="Simakov O."/>
            <person name="Chapman J."/>
            <person name="Fahey B."/>
            <person name="Gauthier M.E."/>
            <person name="Mitros T."/>
            <person name="Richards G.S."/>
            <person name="Conaco C."/>
            <person name="Dacre M."/>
            <person name="Hellsten U."/>
            <person name="Larroux C."/>
            <person name="Putnam N.H."/>
            <person name="Stanke M."/>
            <person name="Adamska M."/>
            <person name="Darling A."/>
            <person name="Degnan S.M."/>
            <person name="Oakley T.H."/>
            <person name="Plachetzki D.C."/>
            <person name="Zhai Y."/>
            <person name="Adamski M."/>
            <person name="Calcino A."/>
            <person name="Cummins S.F."/>
            <person name="Goodstein D.M."/>
            <person name="Harris C."/>
            <person name="Jackson D.J."/>
            <person name="Leys S.P."/>
            <person name="Shu S."/>
            <person name="Woodcroft B.J."/>
            <person name="Vervoort M."/>
            <person name="Kosik K.S."/>
            <person name="Manning G."/>
            <person name="Degnan B.M."/>
            <person name="Rokhsar D.S."/>
        </authorList>
    </citation>
    <scope>NUCLEOTIDE SEQUENCE [LARGE SCALE GENOMIC DNA]</scope>
</reference>
<dbReference type="GO" id="GO:0005085">
    <property type="term" value="F:guanyl-nucleotide exchange factor activity"/>
    <property type="evidence" value="ECO:0007669"/>
    <property type="project" value="InterPro"/>
</dbReference>
<dbReference type="EnsemblMetazoa" id="XM_020004495.1">
    <property type="protein sequence ID" value="XP_019860054.1"/>
    <property type="gene ID" value="LOC105314957"/>
</dbReference>
<protein>
    <recommendedName>
        <fullName evidence="2">DOCKER domain-containing protein</fullName>
    </recommendedName>
</protein>
<dbReference type="Pfam" id="PF20422">
    <property type="entry name" value="DHR-2_Lobe_B"/>
    <property type="match status" value="1"/>
</dbReference>
<dbReference type="PROSITE" id="PS51651">
    <property type="entry name" value="DOCKER"/>
    <property type="match status" value="1"/>
</dbReference>
<dbReference type="PANTHER" id="PTHR23317">
    <property type="entry name" value="DEDICATOR OF CYTOKINESIS DOCK"/>
    <property type="match status" value="1"/>
</dbReference>
<dbReference type="InterPro" id="IPR046770">
    <property type="entry name" value="DOCKER_Lobe_B"/>
</dbReference>
<dbReference type="Proteomes" id="UP000007879">
    <property type="component" value="Unassembled WGS sequence"/>
</dbReference>
<dbReference type="Gene3D" id="1.20.58.740">
    <property type="match status" value="1"/>
</dbReference>
<proteinExistence type="inferred from homology"/>
<evidence type="ECO:0000313" key="3">
    <source>
        <dbReference type="EnsemblMetazoa" id="XP_019860054.1"/>
    </source>
</evidence>
<name>A0AAN0JT32_AMPQE</name>
<keyword evidence="4" id="KW-1185">Reference proteome</keyword>
<dbReference type="GeneID" id="105314957"/>
<comment type="similarity">
    <text evidence="1">Belongs to the DOCK family.</text>
</comment>
<dbReference type="AlphaFoldDB" id="A0AAN0JT32"/>
<sequence length="213" mass="24594">VDVKSLDPDKVYIQITHVTPHFTEEELAKRDTQFEREINLYSFYYETPFTKSGKSHGTVSSQWMRKTLLKTTHSFPYIVKRIPILETSETELSPIEVAVEAIGRKGSDLHTEIHKEKTDLVKLQLLLQGSITAQVNQGVQEYANVFLKDLGPAADRYPQEHIESLKEVYREFISLCDEALQLFAQLASKEQSLLVFEMNRQFFIMKQSLEPIL</sequence>
<evidence type="ECO:0000259" key="2">
    <source>
        <dbReference type="PROSITE" id="PS51651"/>
    </source>
</evidence>
<dbReference type="InterPro" id="IPR046773">
    <property type="entry name" value="DOCKER_Lobe_C"/>
</dbReference>
<dbReference type="InterPro" id="IPR026791">
    <property type="entry name" value="DOCK"/>
</dbReference>